<evidence type="ECO:0008006" key="4">
    <source>
        <dbReference type="Google" id="ProtNLM"/>
    </source>
</evidence>
<accession>A0A6N1N1M0</accession>
<proteinExistence type="predicted"/>
<feature type="region of interest" description="Disordered" evidence="1">
    <location>
        <begin position="304"/>
        <end position="361"/>
    </location>
</feature>
<dbReference type="PANTHER" id="PTHR35984:SF1">
    <property type="entry name" value="PERIPLASMIC SERINE PROTEASE"/>
    <property type="match status" value="1"/>
</dbReference>
<dbReference type="SUPFAM" id="SSF52096">
    <property type="entry name" value="ClpP/crotonase"/>
    <property type="match status" value="1"/>
</dbReference>
<dbReference type="GO" id="GO:0016020">
    <property type="term" value="C:membrane"/>
    <property type="evidence" value="ECO:0007669"/>
    <property type="project" value="InterPro"/>
</dbReference>
<gene>
    <name evidence="2" type="ORF">FOB19_10240</name>
</gene>
<dbReference type="EMBL" id="CP054803">
    <property type="protein sequence ID" value="QKU21746.1"/>
    <property type="molecule type" value="Genomic_DNA"/>
</dbReference>
<name>A0A6N1N1M0_ACILW</name>
<dbReference type="Gene3D" id="3.90.226.10">
    <property type="entry name" value="2-enoyl-CoA Hydratase, Chain A, domain 1"/>
    <property type="match status" value="1"/>
</dbReference>
<evidence type="ECO:0000256" key="1">
    <source>
        <dbReference type="SAM" id="MobiDB-lite"/>
    </source>
</evidence>
<dbReference type="PANTHER" id="PTHR35984">
    <property type="entry name" value="PERIPLASMIC SERINE PROTEASE"/>
    <property type="match status" value="1"/>
</dbReference>
<evidence type="ECO:0000313" key="3">
    <source>
        <dbReference type="Proteomes" id="UP000509126"/>
    </source>
</evidence>
<protein>
    <recommendedName>
        <fullName evidence="4">SppA protein</fullName>
    </recommendedName>
</protein>
<dbReference type="Proteomes" id="UP000509126">
    <property type="component" value="Chromosome"/>
</dbReference>
<evidence type="ECO:0000313" key="2">
    <source>
        <dbReference type="EMBL" id="QKU21746.1"/>
    </source>
</evidence>
<feature type="compositionally biased region" description="Basic and acidic residues" evidence="1">
    <location>
        <begin position="309"/>
        <end position="322"/>
    </location>
</feature>
<dbReference type="InterPro" id="IPR029045">
    <property type="entry name" value="ClpP/crotonase-like_dom_sf"/>
</dbReference>
<sequence length="361" mass="39576">MGVFHTTNGKIGTLNKAATRAALRSGERKMFEKLKGDVDTIYYIGEISRNGYTQITKTCKQLKTVKDNKKAVLFLLTFGGNPHMGFRIARALQHYYSDGFSVVIPSSCKSAGTLISIGAKELIIADEGELGPLDIQLSKSTELFEQTSGLDLPQAMSALRSGVTETIRDALIEVRMGGRLSTKIASEIATNVTTGIYSPIYAQIDPLRLGELHRATMIAYEYGKKLSDKSENLLPAALKQLIMDYPSHGFVIDRKEAKSIFKNVRIPNEEELKIIDGLSSITSAFEDQSLPSAVVCFSGFDMTSENEGENNHEQQSDIKDHSLQPVEAVSGIDETGDEGEGFINEGSNETSERIHEEIQPS</sequence>
<feature type="compositionally biased region" description="Basic and acidic residues" evidence="1">
    <location>
        <begin position="350"/>
        <end position="361"/>
    </location>
</feature>
<dbReference type="InterPro" id="IPR002825">
    <property type="entry name" value="Pept_S49_ser-pept_pro"/>
</dbReference>
<reference evidence="2 3" key="1">
    <citation type="submission" date="2019-11" db="EMBL/GenBank/DDBJ databases">
        <title>FDA dAtabase for Regulatory Grade micrObial Sequences (FDA-ARGOS): Supporting development and validation of Infectious Disease Dx tests.</title>
        <authorList>
            <person name="Patel R."/>
            <person name="Rucinski S."/>
            <person name="Tallon L."/>
            <person name="Sadzewicz L."/>
            <person name="Vavikolanu K."/>
            <person name="Mehta A."/>
            <person name="Aluvathingal J."/>
            <person name="Nadendla S."/>
            <person name="Nandy P."/>
            <person name="Geyer C."/>
            <person name="Yan Y."/>
            <person name="Sichtig H."/>
        </authorList>
    </citation>
    <scope>NUCLEOTIDE SEQUENCE [LARGE SCALE GENOMIC DNA]</scope>
    <source>
        <strain evidence="2 3">FDAARGOS_557</strain>
    </source>
</reference>
<organism evidence="2 3">
    <name type="scientific">Acinetobacter lwoffii</name>
    <dbReference type="NCBI Taxonomy" id="28090"/>
    <lineage>
        <taxon>Bacteria</taxon>
        <taxon>Pseudomonadati</taxon>
        <taxon>Pseudomonadota</taxon>
        <taxon>Gammaproteobacteria</taxon>
        <taxon>Moraxellales</taxon>
        <taxon>Moraxellaceae</taxon>
        <taxon>Acinetobacter</taxon>
    </lineage>
</organism>
<dbReference type="AlphaFoldDB" id="A0A6N1N1M0"/>